<accession>A0A538TGX5</accession>
<dbReference type="PROSITE" id="PS50045">
    <property type="entry name" value="SIGMA54_INTERACT_4"/>
    <property type="match status" value="1"/>
</dbReference>
<proteinExistence type="predicted"/>
<dbReference type="PANTHER" id="PTHR32071:SF122">
    <property type="entry name" value="SIGMA FACTOR"/>
    <property type="match status" value="1"/>
</dbReference>
<dbReference type="Gene3D" id="1.10.8.60">
    <property type="match status" value="1"/>
</dbReference>
<comment type="caution">
    <text evidence="6">The sequence shown here is derived from an EMBL/GenBank/DDBJ whole genome shotgun (WGS) entry which is preliminary data.</text>
</comment>
<dbReference type="GO" id="GO:0043565">
    <property type="term" value="F:sequence-specific DNA binding"/>
    <property type="evidence" value="ECO:0007669"/>
    <property type="project" value="InterPro"/>
</dbReference>
<sequence length="448" mass="49639">MARDTGDRYEECATHRVLAMANWAAGNPRKAIRLSLEGIELARSYEIPYELARATQWLGEARLQGNTPDEKALGRRQLWEARAIFERLGLPYQVKLLEKLLGFETQPDPQADEPGIAALAGLDKLDRGALRFGIITCSPDVSEAVAIIQGVAPSRIPVLITGQSGVGKELLAKALHLMSDRRRGPFIPINCGAVSPNLIDSEFFGHERGAFTGAVSSREGLIASAHLGTLFLDEIGELSPAAQSTLLRVLETGELRPLGRDDIRTIDVRIVAATNASLEDLVERGVFRRDLYYRLNGVSVTLPQLQDREEDVRALFRYFWAQAIATSKKSLTLADDVEAMLCAYSWPGNVRELKHEIARVVALAQSGSIVSRDAFLPRQRAKSAGSLLRDRERRAEVTAERDVILRALRAHQGNKAEAARSLGNMKRTTLIYKIQSLRIRPEEYLVNE</sequence>
<evidence type="ECO:0000256" key="1">
    <source>
        <dbReference type="ARBA" id="ARBA00022741"/>
    </source>
</evidence>
<dbReference type="Pfam" id="PF00158">
    <property type="entry name" value="Sigma54_activat"/>
    <property type="match status" value="1"/>
</dbReference>
<dbReference type="PROSITE" id="PS00675">
    <property type="entry name" value="SIGMA54_INTERACT_1"/>
    <property type="match status" value="1"/>
</dbReference>
<dbReference type="InterPro" id="IPR009057">
    <property type="entry name" value="Homeodomain-like_sf"/>
</dbReference>
<dbReference type="SUPFAM" id="SSF52540">
    <property type="entry name" value="P-loop containing nucleoside triphosphate hydrolases"/>
    <property type="match status" value="1"/>
</dbReference>
<dbReference type="GO" id="GO:0006355">
    <property type="term" value="P:regulation of DNA-templated transcription"/>
    <property type="evidence" value="ECO:0007669"/>
    <property type="project" value="InterPro"/>
</dbReference>
<gene>
    <name evidence="6" type="ORF">E6K79_11520</name>
</gene>
<evidence type="ECO:0000313" key="7">
    <source>
        <dbReference type="Proteomes" id="UP000317691"/>
    </source>
</evidence>
<dbReference type="PANTHER" id="PTHR32071">
    <property type="entry name" value="TRANSCRIPTIONAL REGULATORY PROTEIN"/>
    <property type="match status" value="1"/>
</dbReference>
<evidence type="ECO:0000256" key="4">
    <source>
        <dbReference type="ARBA" id="ARBA00023163"/>
    </source>
</evidence>
<dbReference type="InterPro" id="IPR025662">
    <property type="entry name" value="Sigma_54_int_dom_ATP-bd_1"/>
</dbReference>
<evidence type="ECO:0000256" key="3">
    <source>
        <dbReference type="ARBA" id="ARBA00023015"/>
    </source>
</evidence>
<evidence type="ECO:0000256" key="2">
    <source>
        <dbReference type="ARBA" id="ARBA00022840"/>
    </source>
</evidence>
<dbReference type="AlphaFoldDB" id="A0A538TGX5"/>
<name>A0A538TGX5_UNCEI</name>
<dbReference type="Pfam" id="PF02954">
    <property type="entry name" value="HTH_8"/>
    <property type="match status" value="1"/>
</dbReference>
<dbReference type="InterPro" id="IPR003593">
    <property type="entry name" value="AAA+_ATPase"/>
</dbReference>
<dbReference type="Pfam" id="PF25601">
    <property type="entry name" value="AAA_lid_14"/>
    <property type="match status" value="1"/>
</dbReference>
<keyword evidence="1" id="KW-0547">Nucleotide-binding</keyword>
<reference evidence="6 7" key="1">
    <citation type="journal article" date="2019" name="Nat. Microbiol.">
        <title>Mediterranean grassland soil C-N compound turnover is dependent on rainfall and depth, and is mediated by genomically divergent microorganisms.</title>
        <authorList>
            <person name="Diamond S."/>
            <person name="Andeer P.F."/>
            <person name="Li Z."/>
            <person name="Crits-Christoph A."/>
            <person name="Burstein D."/>
            <person name="Anantharaman K."/>
            <person name="Lane K.R."/>
            <person name="Thomas B.C."/>
            <person name="Pan C."/>
            <person name="Northen T.R."/>
            <person name="Banfield J.F."/>
        </authorList>
    </citation>
    <scope>NUCLEOTIDE SEQUENCE [LARGE SCALE GENOMIC DNA]</scope>
    <source>
        <strain evidence="6">WS_9</strain>
    </source>
</reference>
<dbReference type="InterPro" id="IPR058031">
    <property type="entry name" value="AAA_lid_NorR"/>
</dbReference>
<dbReference type="SUPFAM" id="SSF46689">
    <property type="entry name" value="Homeodomain-like"/>
    <property type="match status" value="1"/>
</dbReference>
<dbReference type="EMBL" id="VBOZ01000035">
    <property type="protein sequence ID" value="TMQ62877.1"/>
    <property type="molecule type" value="Genomic_DNA"/>
</dbReference>
<dbReference type="Proteomes" id="UP000317691">
    <property type="component" value="Unassembled WGS sequence"/>
</dbReference>
<dbReference type="FunFam" id="3.40.50.300:FF:000006">
    <property type="entry name" value="DNA-binding transcriptional regulator NtrC"/>
    <property type="match status" value="1"/>
</dbReference>
<organism evidence="6 7">
    <name type="scientific">Eiseniibacteriota bacterium</name>
    <dbReference type="NCBI Taxonomy" id="2212470"/>
    <lineage>
        <taxon>Bacteria</taxon>
        <taxon>Candidatus Eiseniibacteriota</taxon>
    </lineage>
</organism>
<dbReference type="CDD" id="cd00009">
    <property type="entry name" value="AAA"/>
    <property type="match status" value="1"/>
</dbReference>
<keyword evidence="3" id="KW-0805">Transcription regulation</keyword>
<evidence type="ECO:0000313" key="6">
    <source>
        <dbReference type="EMBL" id="TMQ62877.1"/>
    </source>
</evidence>
<dbReference type="InterPro" id="IPR002197">
    <property type="entry name" value="HTH_Fis"/>
</dbReference>
<feature type="domain" description="Sigma-54 factor interaction" evidence="5">
    <location>
        <begin position="134"/>
        <end position="362"/>
    </location>
</feature>
<dbReference type="Gene3D" id="3.40.50.300">
    <property type="entry name" value="P-loop containing nucleotide triphosphate hydrolases"/>
    <property type="match status" value="1"/>
</dbReference>
<dbReference type="Gene3D" id="1.10.10.60">
    <property type="entry name" value="Homeodomain-like"/>
    <property type="match status" value="1"/>
</dbReference>
<dbReference type="InterPro" id="IPR002078">
    <property type="entry name" value="Sigma_54_int"/>
</dbReference>
<keyword evidence="4" id="KW-0804">Transcription</keyword>
<dbReference type="GO" id="GO:0005524">
    <property type="term" value="F:ATP binding"/>
    <property type="evidence" value="ECO:0007669"/>
    <property type="project" value="UniProtKB-KW"/>
</dbReference>
<keyword evidence="2" id="KW-0067">ATP-binding</keyword>
<dbReference type="InterPro" id="IPR025944">
    <property type="entry name" value="Sigma_54_int_dom_CS"/>
</dbReference>
<protein>
    <submittedName>
        <fullName evidence="6">Sigma-54-dependent Fis family transcriptional regulator</fullName>
    </submittedName>
</protein>
<dbReference type="InterPro" id="IPR027417">
    <property type="entry name" value="P-loop_NTPase"/>
</dbReference>
<dbReference type="PROSITE" id="PS00688">
    <property type="entry name" value="SIGMA54_INTERACT_3"/>
    <property type="match status" value="1"/>
</dbReference>
<evidence type="ECO:0000259" key="5">
    <source>
        <dbReference type="PROSITE" id="PS50045"/>
    </source>
</evidence>
<dbReference type="SMART" id="SM00382">
    <property type="entry name" value="AAA"/>
    <property type="match status" value="1"/>
</dbReference>